<evidence type="ECO:0000313" key="8">
    <source>
        <dbReference type="Proteomes" id="UP001595891"/>
    </source>
</evidence>
<evidence type="ECO:0000256" key="4">
    <source>
        <dbReference type="PROSITE-ProRule" id="PRU00335"/>
    </source>
</evidence>
<protein>
    <submittedName>
        <fullName evidence="7">TetR/AcrR family transcriptional regulator</fullName>
    </submittedName>
</protein>
<organism evidence="7 8">
    <name type="scientific">Sphaerisporangium corydalis</name>
    <dbReference type="NCBI Taxonomy" id="1441875"/>
    <lineage>
        <taxon>Bacteria</taxon>
        <taxon>Bacillati</taxon>
        <taxon>Actinomycetota</taxon>
        <taxon>Actinomycetes</taxon>
        <taxon>Streptosporangiales</taxon>
        <taxon>Streptosporangiaceae</taxon>
        <taxon>Sphaerisporangium</taxon>
    </lineage>
</organism>
<dbReference type="PRINTS" id="PR00455">
    <property type="entry name" value="HTHTETR"/>
</dbReference>
<keyword evidence="8" id="KW-1185">Reference proteome</keyword>
<dbReference type="Gene3D" id="1.10.357.10">
    <property type="entry name" value="Tetracycline Repressor, domain 2"/>
    <property type="match status" value="1"/>
</dbReference>
<evidence type="ECO:0000256" key="3">
    <source>
        <dbReference type="ARBA" id="ARBA00023163"/>
    </source>
</evidence>
<dbReference type="Pfam" id="PF02909">
    <property type="entry name" value="TetR_C_1"/>
    <property type="match status" value="1"/>
</dbReference>
<comment type="caution">
    <text evidence="7">The sequence shown here is derived from an EMBL/GenBank/DDBJ whole genome shotgun (WGS) entry which is preliminary data.</text>
</comment>
<dbReference type="InterPro" id="IPR050109">
    <property type="entry name" value="HTH-type_TetR-like_transc_reg"/>
</dbReference>
<evidence type="ECO:0000256" key="2">
    <source>
        <dbReference type="ARBA" id="ARBA00023125"/>
    </source>
</evidence>
<evidence type="ECO:0000259" key="6">
    <source>
        <dbReference type="PROSITE" id="PS50977"/>
    </source>
</evidence>
<dbReference type="SUPFAM" id="SSF46689">
    <property type="entry name" value="Homeodomain-like"/>
    <property type="match status" value="1"/>
</dbReference>
<dbReference type="PROSITE" id="PS50977">
    <property type="entry name" value="HTH_TETR_2"/>
    <property type="match status" value="1"/>
</dbReference>
<accession>A0ABV9E8N0</accession>
<evidence type="ECO:0000256" key="1">
    <source>
        <dbReference type="ARBA" id="ARBA00023015"/>
    </source>
</evidence>
<dbReference type="PANTHER" id="PTHR30055:SF234">
    <property type="entry name" value="HTH-TYPE TRANSCRIPTIONAL REGULATOR BETI"/>
    <property type="match status" value="1"/>
</dbReference>
<reference evidence="8" key="1">
    <citation type="journal article" date="2019" name="Int. J. Syst. Evol. Microbiol.">
        <title>The Global Catalogue of Microorganisms (GCM) 10K type strain sequencing project: providing services to taxonomists for standard genome sequencing and annotation.</title>
        <authorList>
            <consortium name="The Broad Institute Genomics Platform"/>
            <consortium name="The Broad Institute Genome Sequencing Center for Infectious Disease"/>
            <person name="Wu L."/>
            <person name="Ma J."/>
        </authorList>
    </citation>
    <scope>NUCLEOTIDE SEQUENCE [LARGE SCALE GENOMIC DNA]</scope>
    <source>
        <strain evidence="8">CCUG 49560</strain>
    </source>
</reference>
<dbReference type="Proteomes" id="UP001595891">
    <property type="component" value="Unassembled WGS sequence"/>
</dbReference>
<keyword evidence="2 4" id="KW-0238">DNA-binding</keyword>
<name>A0ABV9E8N0_9ACTN</name>
<feature type="DNA-binding region" description="H-T-H motif" evidence="4">
    <location>
        <begin position="31"/>
        <end position="50"/>
    </location>
</feature>
<keyword evidence="3" id="KW-0804">Transcription</keyword>
<dbReference type="InterPro" id="IPR009057">
    <property type="entry name" value="Homeodomain-like_sf"/>
</dbReference>
<proteinExistence type="predicted"/>
<dbReference type="PANTHER" id="PTHR30055">
    <property type="entry name" value="HTH-TYPE TRANSCRIPTIONAL REGULATOR RUTR"/>
    <property type="match status" value="1"/>
</dbReference>
<evidence type="ECO:0000256" key="5">
    <source>
        <dbReference type="SAM" id="MobiDB-lite"/>
    </source>
</evidence>
<feature type="region of interest" description="Disordered" evidence="5">
    <location>
        <begin position="158"/>
        <end position="177"/>
    </location>
</feature>
<sequence length="215" mass="23027">MGKRKIKTERRPEILDAALAIAAERGLDAVSMRTVAERVGVTPMALYGYFEGKDALLDALVGLLLSDLPAPDPSAPWEERLELIANGARDTARRHPAVFPLLFSRPSVTPAAVLVVDLLYQALLDAGVPEAHVPRVERLVSTFVLGFAVSEAGGRFSAGSADARSRRGGPEPGHLPAHHRLAAHLDAAVDWDAEFRADLEDLMWTIKAAAARGTG</sequence>
<dbReference type="InterPro" id="IPR001647">
    <property type="entry name" value="HTH_TetR"/>
</dbReference>
<evidence type="ECO:0000313" key="7">
    <source>
        <dbReference type="EMBL" id="MFC4585319.1"/>
    </source>
</evidence>
<dbReference type="EMBL" id="JBHSFN010000002">
    <property type="protein sequence ID" value="MFC4585319.1"/>
    <property type="molecule type" value="Genomic_DNA"/>
</dbReference>
<dbReference type="InterPro" id="IPR036271">
    <property type="entry name" value="Tet_transcr_reg_TetR-rel_C_sf"/>
</dbReference>
<dbReference type="SUPFAM" id="SSF48498">
    <property type="entry name" value="Tetracyclin repressor-like, C-terminal domain"/>
    <property type="match status" value="1"/>
</dbReference>
<keyword evidence="1" id="KW-0805">Transcription regulation</keyword>
<feature type="domain" description="HTH tetR-type" evidence="6">
    <location>
        <begin position="8"/>
        <end position="68"/>
    </location>
</feature>
<dbReference type="Pfam" id="PF00440">
    <property type="entry name" value="TetR_N"/>
    <property type="match status" value="1"/>
</dbReference>
<dbReference type="Gene3D" id="1.10.10.60">
    <property type="entry name" value="Homeodomain-like"/>
    <property type="match status" value="1"/>
</dbReference>
<dbReference type="InterPro" id="IPR004111">
    <property type="entry name" value="Repressor_TetR_C"/>
</dbReference>
<dbReference type="RefSeq" id="WP_262842631.1">
    <property type="nucleotide sequence ID" value="NZ_JANZYP010000012.1"/>
</dbReference>
<gene>
    <name evidence="7" type="ORF">ACFO8L_04505</name>
</gene>